<proteinExistence type="predicted"/>
<accession>A0A7J0CN29</accession>
<gene>
    <name evidence="2" type="ORF">Smic_23950</name>
</gene>
<sequence>MLMGEWTPLGSTPIKLGLGPANFAGQLAAFASAVCRERADVSAEVVKHRTASSGHEYPADVYVDGRALKKLDGQLEQVQRIVPRYTHLIADAFRPVFGGLNGDSIEGDLPALHKAGIKVALLAHGSEVRHPLHHMARNPFSLFHDAPEGYTEQLLPGAERNRRIAEESGLPVFVTTPTSSSTFRWRPGRRSSSTWTPGPATSPSWSGSGRSCCTPRRPAGPREPTGCCPCWRTWTGAR</sequence>
<feature type="region of interest" description="Disordered" evidence="1">
    <location>
        <begin position="178"/>
        <end position="224"/>
    </location>
</feature>
<organism evidence="2 3">
    <name type="scientific">Streptomyces microflavus</name>
    <name type="common">Streptomyces lipmanii</name>
    <dbReference type="NCBI Taxonomy" id="1919"/>
    <lineage>
        <taxon>Bacteria</taxon>
        <taxon>Bacillati</taxon>
        <taxon>Actinomycetota</taxon>
        <taxon>Actinomycetes</taxon>
        <taxon>Kitasatosporales</taxon>
        <taxon>Streptomycetaceae</taxon>
        <taxon>Streptomyces</taxon>
    </lineage>
</organism>
<protein>
    <submittedName>
        <fullName evidence="2">Uncharacterized protein</fullName>
    </submittedName>
</protein>
<name>A0A7J0CN29_STRMI</name>
<evidence type="ECO:0000313" key="2">
    <source>
        <dbReference type="EMBL" id="GFN03839.1"/>
    </source>
</evidence>
<evidence type="ECO:0000256" key="1">
    <source>
        <dbReference type="SAM" id="MobiDB-lite"/>
    </source>
</evidence>
<evidence type="ECO:0000313" key="3">
    <source>
        <dbReference type="Proteomes" id="UP000498740"/>
    </source>
</evidence>
<reference evidence="2 3" key="1">
    <citation type="submission" date="2020-05" db="EMBL/GenBank/DDBJ databases">
        <title>Whole genome shotgun sequence of Streptomyces microflavus NBRC 13062.</title>
        <authorList>
            <person name="Komaki H."/>
            <person name="Tamura T."/>
        </authorList>
    </citation>
    <scope>NUCLEOTIDE SEQUENCE [LARGE SCALE GENOMIC DNA]</scope>
    <source>
        <strain evidence="2 3">NBRC 13062</strain>
    </source>
</reference>
<comment type="caution">
    <text evidence="2">The sequence shown here is derived from an EMBL/GenBank/DDBJ whole genome shotgun (WGS) entry which is preliminary data.</text>
</comment>
<dbReference type="Proteomes" id="UP000498740">
    <property type="component" value="Unassembled WGS sequence"/>
</dbReference>
<dbReference type="AlphaFoldDB" id="A0A7J0CN29"/>
<feature type="compositionally biased region" description="Polar residues" evidence="1">
    <location>
        <begin position="190"/>
        <end position="211"/>
    </location>
</feature>
<dbReference type="EMBL" id="BLWD01000001">
    <property type="protein sequence ID" value="GFN03839.1"/>
    <property type="molecule type" value="Genomic_DNA"/>
</dbReference>